<keyword evidence="3" id="KW-1185">Reference proteome</keyword>
<reference evidence="2 3" key="1">
    <citation type="journal article" date="2013" name="Genome Announc.">
        <title>Complete Genome Sequence of the Porcine Strain Brachyspira pilosicoli P43/6/78(T.).</title>
        <authorList>
            <person name="Lin C."/>
            <person name="den Bakker H.C."/>
            <person name="Suzuki H."/>
            <person name="Lefebure T."/>
            <person name="Ponnala L."/>
            <person name="Sun Q."/>
            <person name="Stanhope M.J."/>
            <person name="Wiedmann M."/>
            <person name="Duhamel G.E."/>
        </authorList>
    </citation>
    <scope>NUCLEOTIDE SEQUENCE [LARGE SCALE GENOMIC DNA]</scope>
    <source>
        <strain evidence="2 3">P43/6/78</strain>
    </source>
</reference>
<dbReference type="GeneID" id="56439551"/>
<feature type="repeat" description="TPR" evidence="1">
    <location>
        <begin position="57"/>
        <end position="90"/>
    </location>
</feature>
<dbReference type="PANTHER" id="PTHR12558:SF13">
    <property type="entry name" value="CELL DIVISION CYCLE PROTEIN 27 HOMOLOG"/>
    <property type="match status" value="1"/>
</dbReference>
<dbReference type="Pfam" id="PF14559">
    <property type="entry name" value="TPR_19"/>
    <property type="match status" value="1"/>
</dbReference>
<dbReference type="KEGG" id="bpip:BPP43_10140"/>
<dbReference type="EMBL" id="CP002873">
    <property type="protein sequence ID" value="AGA67208.1"/>
    <property type="molecule type" value="Genomic_DNA"/>
</dbReference>
<sequence length="273" mass="32278">MAKDYSEQIKKYNEILNNNPNDINALTSLARIYIKENKLNEAEKYYNKILENNSDNTEALYIIGFINMQRNNYKKAIENFIKLIELGIDNSFIYEYLSIMDKNNRETFLNKAIEKHNTDKLRKKDYERISYMAYQSYKWRMYDFALHYAELAYSIKQTNDIINLLGCICFYKGEYDKALSYFHELNFNCNKTNIYALCNIASCYRKKNSNNMAIKYLDKAKELDDSNKLIYFNIGTIYDKLGNRKSALENFNKAIEIDSNYTEAIDAKNLISI</sequence>
<feature type="repeat" description="TPR" evidence="1">
    <location>
        <begin position="228"/>
        <end position="261"/>
    </location>
</feature>
<protein>
    <submittedName>
        <fullName evidence="2">TPR domain-containing protein</fullName>
    </submittedName>
</protein>
<organism evidence="2 3">
    <name type="scientific">Brachyspira pilosicoli P43/6/78</name>
    <dbReference type="NCBI Taxonomy" id="1042417"/>
    <lineage>
        <taxon>Bacteria</taxon>
        <taxon>Pseudomonadati</taxon>
        <taxon>Spirochaetota</taxon>
        <taxon>Spirochaetia</taxon>
        <taxon>Brachyspirales</taxon>
        <taxon>Brachyspiraceae</taxon>
        <taxon>Brachyspira</taxon>
    </lineage>
</organism>
<evidence type="ECO:0000313" key="2">
    <source>
        <dbReference type="EMBL" id="AGA67208.1"/>
    </source>
</evidence>
<dbReference type="PANTHER" id="PTHR12558">
    <property type="entry name" value="CELL DIVISION CYCLE 16,23,27"/>
    <property type="match status" value="1"/>
</dbReference>
<dbReference type="RefSeq" id="WP_013243932.1">
    <property type="nucleotide sequence ID" value="NC_019908.1"/>
</dbReference>
<dbReference type="Pfam" id="PF00515">
    <property type="entry name" value="TPR_1"/>
    <property type="match status" value="1"/>
</dbReference>
<evidence type="ECO:0000256" key="1">
    <source>
        <dbReference type="PROSITE-ProRule" id="PRU00339"/>
    </source>
</evidence>
<dbReference type="SUPFAM" id="SSF81901">
    <property type="entry name" value="HCP-like"/>
    <property type="match status" value="1"/>
</dbReference>
<dbReference type="PROSITE" id="PS50293">
    <property type="entry name" value="TPR_REGION"/>
    <property type="match status" value="1"/>
</dbReference>
<feature type="repeat" description="TPR" evidence="1">
    <location>
        <begin position="23"/>
        <end position="56"/>
    </location>
</feature>
<accession>A0A3B6VN95</accession>
<dbReference type="AlphaFoldDB" id="A0A3B6VN95"/>
<keyword evidence="1" id="KW-0802">TPR repeat</keyword>
<proteinExistence type="predicted"/>
<evidence type="ECO:0000313" key="3">
    <source>
        <dbReference type="Proteomes" id="UP000010793"/>
    </source>
</evidence>
<dbReference type="Gene3D" id="1.25.40.10">
    <property type="entry name" value="Tetratricopeptide repeat domain"/>
    <property type="match status" value="2"/>
</dbReference>
<dbReference type="InterPro" id="IPR019734">
    <property type="entry name" value="TPR_rpt"/>
</dbReference>
<gene>
    <name evidence="2" type="ORF">BPP43_10140</name>
</gene>
<dbReference type="Proteomes" id="UP000010793">
    <property type="component" value="Chromosome"/>
</dbReference>
<dbReference type="Pfam" id="PF13181">
    <property type="entry name" value="TPR_8"/>
    <property type="match status" value="1"/>
</dbReference>
<dbReference type="InterPro" id="IPR011990">
    <property type="entry name" value="TPR-like_helical_dom_sf"/>
</dbReference>
<dbReference type="PROSITE" id="PS50005">
    <property type="entry name" value="TPR"/>
    <property type="match status" value="3"/>
</dbReference>
<name>A0A3B6VN95_BRAPL</name>
<dbReference type="SMART" id="SM00028">
    <property type="entry name" value="TPR"/>
    <property type="match status" value="5"/>
</dbReference>